<dbReference type="SUPFAM" id="SSF110395">
    <property type="entry name" value="CutC-like"/>
    <property type="match status" value="1"/>
</dbReference>
<evidence type="ECO:0000256" key="2">
    <source>
        <dbReference type="ARBA" id="ARBA00019014"/>
    </source>
</evidence>
<evidence type="ECO:0000313" key="4">
    <source>
        <dbReference type="Proteomes" id="UP001500729"/>
    </source>
</evidence>
<dbReference type="PANTHER" id="PTHR12598:SF0">
    <property type="entry name" value="COPPER HOMEOSTASIS PROTEIN CUTC HOMOLOG"/>
    <property type="match status" value="1"/>
</dbReference>
<name>A0ABN1D7P3_SACER</name>
<proteinExistence type="inferred from homology"/>
<dbReference type="Gene3D" id="3.20.20.380">
    <property type="entry name" value="Copper homeostasis (CutC) domain"/>
    <property type="match status" value="1"/>
</dbReference>
<reference evidence="3 4" key="1">
    <citation type="journal article" date="2019" name="Int. J. Syst. Evol. Microbiol.">
        <title>The Global Catalogue of Microorganisms (GCM) 10K type strain sequencing project: providing services to taxonomists for standard genome sequencing and annotation.</title>
        <authorList>
            <consortium name="The Broad Institute Genomics Platform"/>
            <consortium name="The Broad Institute Genome Sequencing Center for Infectious Disease"/>
            <person name="Wu L."/>
            <person name="Ma J."/>
        </authorList>
    </citation>
    <scope>NUCLEOTIDE SEQUENCE [LARGE SCALE GENOMIC DNA]</scope>
    <source>
        <strain evidence="3 4">JCM 10303</strain>
    </source>
</reference>
<dbReference type="PANTHER" id="PTHR12598">
    <property type="entry name" value="COPPER HOMEOSTASIS PROTEIN CUTC"/>
    <property type="match status" value="1"/>
</dbReference>
<dbReference type="InterPro" id="IPR005627">
    <property type="entry name" value="CutC-like"/>
</dbReference>
<accession>A0ABN1D7P3</accession>
<comment type="similarity">
    <text evidence="1">Belongs to the CutC family.</text>
</comment>
<protein>
    <recommendedName>
        <fullName evidence="2">Copper homeostasis protein cutC homolog</fullName>
    </recommendedName>
</protein>
<dbReference type="InterPro" id="IPR036822">
    <property type="entry name" value="CutC-like_dom_sf"/>
</dbReference>
<keyword evidence="4" id="KW-1185">Reference proteome</keyword>
<evidence type="ECO:0000313" key="3">
    <source>
        <dbReference type="EMBL" id="GAA0535525.1"/>
    </source>
</evidence>
<dbReference type="EMBL" id="BAAAGS010000025">
    <property type="protein sequence ID" value="GAA0535525.1"/>
    <property type="molecule type" value="Genomic_DNA"/>
</dbReference>
<dbReference type="RefSeq" id="WP_009951138.1">
    <property type="nucleotide sequence ID" value="NZ_BAAAGS010000025.1"/>
</dbReference>
<dbReference type="Proteomes" id="UP001500729">
    <property type="component" value="Unassembled WGS sequence"/>
</dbReference>
<gene>
    <name evidence="3" type="ORF">GCM10009533_38310</name>
</gene>
<sequence>MTALLEVIALDAEDAVAAQEGGADRLELVRDIAADGLTPDAATVRSVLSATDLPVRVMLREDSGYLARDVDALRRRAGELRELGVTEFVLGFLDEHGEVDVGSTRHVVAELGDGSSWTFHRAVDHAVHYRLAWNHAVSLGPDAVLTAGHPDGVGEGLAELHEQAATQDIDGVVLLAGGGLRQEHVDDLRAAGVRAFHIGTGAREDWSSPVRPDLVRRWRSTIDTATP</sequence>
<comment type="caution">
    <text evidence="3">The sequence shown here is derived from an EMBL/GenBank/DDBJ whole genome shotgun (WGS) entry which is preliminary data.</text>
</comment>
<evidence type="ECO:0000256" key="1">
    <source>
        <dbReference type="ARBA" id="ARBA00007768"/>
    </source>
</evidence>
<organism evidence="3 4">
    <name type="scientific">Saccharopolyspora erythraea</name>
    <name type="common">Streptomyces erythraeus</name>
    <dbReference type="NCBI Taxonomy" id="1836"/>
    <lineage>
        <taxon>Bacteria</taxon>
        <taxon>Bacillati</taxon>
        <taxon>Actinomycetota</taxon>
        <taxon>Actinomycetes</taxon>
        <taxon>Pseudonocardiales</taxon>
        <taxon>Pseudonocardiaceae</taxon>
        <taxon>Saccharopolyspora</taxon>
    </lineage>
</organism>
<dbReference type="Pfam" id="PF03932">
    <property type="entry name" value="CutC"/>
    <property type="match status" value="1"/>
</dbReference>